<accession>A0A4R1LVY4</accession>
<reference evidence="2 3" key="1">
    <citation type="submission" date="2019-03" db="EMBL/GenBank/DDBJ databases">
        <title>Genomic Encyclopedia of Archaeal and Bacterial Type Strains, Phase II (KMG-II): from individual species to whole genera.</title>
        <authorList>
            <person name="Goeker M."/>
        </authorList>
    </citation>
    <scope>NUCLEOTIDE SEQUENCE [LARGE SCALE GENOMIC DNA]</scope>
    <source>
        <strain evidence="2 3">DSM 22554</strain>
    </source>
</reference>
<dbReference type="NCBIfam" id="TIGR02284">
    <property type="entry name" value="PA2169 family four-helix-bundle protein"/>
    <property type="match status" value="1"/>
</dbReference>
<dbReference type="Proteomes" id="UP000294616">
    <property type="component" value="Unassembled WGS sequence"/>
</dbReference>
<dbReference type="InterPro" id="IPR012347">
    <property type="entry name" value="Ferritin-like"/>
</dbReference>
<sequence length="152" mass="16962">MSTASNTAEVLNDLIQINNDRIEGYQKALEELDSVDADLNNLFNSFITQSQELKSALQSEVSLLGEEVDTGTTVSGKIYRTWMDVKSVFTGKDRQTVLNNCEFGEDAAQKAYKEAEKSDDLLPNARALITSQKLELKSSHDKVKILRDSEKL</sequence>
<dbReference type="InterPro" id="IPR011971">
    <property type="entry name" value="CHP02284"/>
</dbReference>
<dbReference type="RefSeq" id="WP_132224676.1">
    <property type="nucleotide sequence ID" value="NZ_SMGO01000002.1"/>
</dbReference>
<feature type="domain" description="DUF2383" evidence="1">
    <location>
        <begin position="7"/>
        <end position="115"/>
    </location>
</feature>
<dbReference type="EMBL" id="SMGO01000002">
    <property type="protein sequence ID" value="TCK83578.1"/>
    <property type="molecule type" value="Genomic_DNA"/>
</dbReference>
<dbReference type="Pfam" id="PF09537">
    <property type="entry name" value="DUF2383"/>
    <property type="match status" value="1"/>
</dbReference>
<evidence type="ECO:0000313" key="2">
    <source>
        <dbReference type="EMBL" id="TCK83578.1"/>
    </source>
</evidence>
<proteinExistence type="predicted"/>
<name>A0A4R1LVY4_9SPHI</name>
<comment type="caution">
    <text evidence="2">The sequence shown here is derived from an EMBL/GenBank/DDBJ whole genome shotgun (WGS) entry which is preliminary data.</text>
</comment>
<dbReference type="InterPro" id="IPR016920">
    <property type="entry name" value="UCP029477"/>
</dbReference>
<dbReference type="AlphaFoldDB" id="A0A4R1LVY4"/>
<dbReference type="Gene3D" id="1.20.1260.10">
    <property type="match status" value="1"/>
</dbReference>
<dbReference type="OrthoDB" id="282393at2"/>
<dbReference type="PIRSF" id="PIRSF029477">
    <property type="entry name" value="UCP029477"/>
    <property type="match status" value="1"/>
</dbReference>
<gene>
    <name evidence="2" type="ORF">C8N28_2180</name>
</gene>
<keyword evidence="3" id="KW-1185">Reference proteome</keyword>
<dbReference type="InterPro" id="IPR019052">
    <property type="entry name" value="DUF2383"/>
</dbReference>
<organism evidence="2 3">
    <name type="scientific">Albibacterium bauzanense</name>
    <dbReference type="NCBI Taxonomy" id="653929"/>
    <lineage>
        <taxon>Bacteria</taxon>
        <taxon>Pseudomonadati</taxon>
        <taxon>Bacteroidota</taxon>
        <taxon>Sphingobacteriia</taxon>
        <taxon>Sphingobacteriales</taxon>
        <taxon>Sphingobacteriaceae</taxon>
        <taxon>Albibacterium</taxon>
    </lineage>
</organism>
<evidence type="ECO:0000313" key="3">
    <source>
        <dbReference type="Proteomes" id="UP000294616"/>
    </source>
</evidence>
<protein>
    <submittedName>
        <fullName evidence="2">Uncharacterized protein (TIGR02284 family)</fullName>
    </submittedName>
</protein>
<evidence type="ECO:0000259" key="1">
    <source>
        <dbReference type="Pfam" id="PF09537"/>
    </source>
</evidence>